<feature type="transmembrane region" description="Helical" evidence="6">
    <location>
        <begin position="200"/>
        <end position="219"/>
    </location>
</feature>
<dbReference type="GO" id="GO:0005886">
    <property type="term" value="C:plasma membrane"/>
    <property type="evidence" value="ECO:0007669"/>
    <property type="project" value="UniProtKB-SubCell"/>
</dbReference>
<dbReference type="AlphaFoldDB" id="A0AAW7YQ82"/>
<evidence type="ECO:0000256" key="3">
    <source>
        <dbReference type="ARBA" id="ARBA00022692"/>
    </source>
</evidence>
<dbReference type="EMBL" id="JAUOQO010000001">
    <property type="protein sequence ID" value="MDO6572801.1"/>
    <property type="molecule type" value="Genomic_DNA"/>
</dbReference>
<feature type="transmembrane region" description="Helical" evidence="6">
    <location>
        <begin position="110"/>
        <end position="135"/>
    </location>
</feature>
<sequence>MPFSMIWTMVKRHFVTQRHIILPFILSSSIIFAIEYILLSITTNSYIQQHHQMLGMFAIIGNVFMSLLAVIFIIYANQFVMKQQQKTFSLYLILGMEKKHIRVMLLIEHIIKYCLITIISIVGGYLFGSLFFMLINKITTGHQTSLRAYPFDVKAMWITLLLLFIVMLLLFMINQFKITLQNPMQLINKKAHHKRRYKKVINYILLLVGIILVGNGYRIALQDNTPVESFFALFIAIFFVFSGTYLLFVSFSVLIIERLQKLPKYYYQPKHFFLISGLRTRMKSNAIGLASIALLCTFLIVTLGMTVTTYRGLDKNVNEMWKNQYVTSVDGDFHHNQQTAKKVKKVINDIKQKTNADTPKVYTQSLFNVYLDANSEYQRLLKPSETPNKFNIDPGKNKNVFITVMNLNDYNQFNRHLHLKDNEVGVNTNMNILDDSDKIVIQGKPYHIKRVHQTNVNSLRFSENINLIVKNDRELNQIVNYYNKSTSQSNMHLTNTTIEFNDYELKGNDSPIIHEIERKHDIDISTYEQFKNVWYNINGGLIFVGSLVSLVLFIGIFLIIYYKQVSEAQEDVQNYLTMEHLGIDNQKIKHILDQQLIWLFSIPFIVAIIHTLFASKIIYEILGLFGEVYIGIYITSFISIVLIVGIIYFIMYKMTSYLFTKLVKQLKK</sequence>
<dbReference type="Pfam" id="PF02687">
    <property type="entry name" value="FtsX"/>
    <property type="match status" value="1"/>
</dbReference>
<keyword evidence="6" id="KW-0813">Transport</keyword>
<organism evidence="8 9">
    <name type="scientific">Staphylococcus pasteuri_A</name>
    <dbReference type="NCBI Taxonomy" id="3062664"/>
    <lineage>
        <taxon>Bacteria</taxon>
        <taxon>Bacillati</taxon>
        <taxon>Bacillota</taxon>
        <taxon>Bacilli</taxon>
        <taxon>Bacillales</taxon>
        <taxon>Staphylococcaceae</taxon>
        <taxon>Staphylococcus</taxon>
    </lineage>
</organism>
<evidence type="ECO:0000313" key="9">
    <source>
        <dbReference type="Proteomes" id="UP001170310"/>
    </source>
</evidence>
<feature type="transmembrane region" description="Helical" evidence="6">
    <location>
        <begin position="286"/>
        <end position="307"/>
    </location>
</feature>
<protein>
    <submittedName>
        <fullName evidence="8">ABC transporter permease</fullName>
    </submittedName>
</protein>
<dbReference type="Proteomes" id="UP001170310">
    <property type="component" value="Unassembled WGS sequence"/>
</dbReference>
<evidence type="ECO:0000313" key="8">
    <source>
        <dbReference type="EMBL" id="MDO6572801.1"/>
    </source>
</evidence>
<evidence type="ECO:0000256" key="2">
    <source>
        <dbReference type="ARBA" id="ARBA00022475"/>
    </source>
</evidence>
<comment type="caution">
    <text evidence="8">The sequence shown here is derived from an EMBL/GenBank/DDBJ whole genome shotgun (WGS) entry which is preliminary data.</text>
</comment>
<dbReference type="InterPro" id="IPR052536">
    <property type="entry name" value="ABC-4_Integral_Memb_Prot"/>
</dbReference>
<keyword evidence="3 6" id="KW-0812">Transmembrane</keyword>
<dbReference type="PANTHER" id="PTHR46795:SF3">
    <property type="entry name" value="ABC TRANSPORTER PERMEASE"/>
    <property type="match status" value="1"/>
</dbReference>
<comment type="similarity">
    <text evidence="6">Belongs to the ABC-4 integral membrane protein family.</text>
</comment>
<keyword evidence="9" id="KW-1185">Reference proteome</keyword>
<feature type="transmembrane region" description="Helical" evidence="6">
    <location>
        <begin position="596"/>
        <end position="618"/>
    </location>
</feature>
<evidence type="ECO:0000256" key="4">
    <source>
        <dbReference type="ARBA" id="ARBA00022989"/>
    </source>
</evidence>
<dbReference type="PANTHER" id="PTHR46795">
    <property type="entry name" value="ABC TRANSPORTER PERMEASE-RELATED-RELATED"/>
    <property type="match status" value="1"/>
</dbReference>
<keyword evidence="5 6" id="KW-0472">Membrane</keyword>
<feature type="transmembrane region" description="Helical" evidence="6">
    <location>
        <begin position="53"/>
        <end position="76"/>
    </location>
</feature>
<feature type="transmembrane region" description="Helical" evidence="6">
    <location>
        <begin position="540"/>
        <end position="562"/>
    </location>
</feature>
<name>A0AAW7YQ82_9STAP</name>
<feature type="transmembrane region" description="Helical" evidence="6">
    <location>
        <begin position="20"/>
        <end position="41"/>
    </location>
</feature>
<feature type="transmembrane region" description="Helical" evidence="6">
    <location>
        <begin position="231"/>
        <end position="256"/>
    </location>
</feature>
<evidence type="ECO:0000259" key="7">
    <source>
        <dbReference type="Pfam" id="PF02687"/>
    </source>
</evidence>
<gene>
    <name evidence="8" type="ORF">Q4528_01365</name>
</gene>
<dbReference type="GO" id="GO:0055085">
    <property type="term" value="P:transmembrane transport"/>
    <property type="evidence" value="ECO:0007669"/>
    <property type="project" value="UniProtKB-UniRule"/>
</dbReference>
<keyword evidence="2 6" id="KW-1003">Cell membrane</keyword>
<proteinExistence type="inferred from homology"/>
<feature type="domain" description="ABC3 transporter permease C-terminal" evidence="7">
    <location>
        <begin position="62"/>
        <end position="173"/>
    </location>
</feature>
<evidence type="ECO:0000256" key="1">
    <source>
        <dbReference type="ARBA" id="ARBA00004651"/>
    </source>
</evidence>
<feature type="transmembrane region" description="Helical" evidence="6">
    <location>
        <begin position="630"/>
        <end position="651"/>
    </location>
</feature>
<dbReference type="RefSeq" id="WP_046466950.1">
    <property type="nucleotide sequence ID" value="NZ_JAUOQO010000001.1"/>
</dbReference>
<dbReference type="InterPro" id="IPR027022">
    <property type="entry name" value="ABC_permease_BceB-typ"/>
</dbReference>
<accession>A0AAW7YQ82</accession>
<comment type="subcellular location">
    <subcellularLocation>
        <location evidence="1 6">Cell membrane</location>
        <topology evidence="1 6">Multi-pass membrane protein</topology>
    </subcellularLocation>
</comment>
<dbReference type="PIRSF" id="PIRSF018968">
    <property type="entry name" value="ABC_permease_BceB"/>
    <property type="match status" value="1"/>
</dbReference>
<feature type="transmembrane region" description="Helical" evidence="6">
    <location>
        <begin position="155"/>
        <end position="180"/>
    </location>
</feature>
<evidence type="ECO:0000256" key="6">
    <source>
        <dbReference type="PIRNR" id="PIRNR018968"/>
    </source>
</evidence>
<dbReference type="InterPro" id="IPR003838">
    <property type="entry name" value="ABC3_permease_C"/>
</dbReference>
<reference evidence="8" key="1">
    <citation type="submission" date="2023-07" db="EMBL/GenBank/DDBJ databases">
        <title>Genome content predicts the carbon catabolic preferences of heterotrophic bacteria.</title>
        <authorList>
            <person name="Gralka M."/>
        </authorList>
    </citation>
    <scope>NUCLEOTIDE SEQUENCE</scope>
    <source>
        <strain evidence="8">E2R20</strain>
    </source>
</reference>
<keyword evidence="4 6" id="KW-1133">Transmembrane helix</keyword>
<evidence type="ECO:0000256" key="5">
    <source>
        <dbReference type="ARBA" id="ARBA00023136"/>
    </source>
</evidence>